<dbReference type="EMBL" id="JH651379">
    <property type="protein sequence ID" value="EIJ38672.1"/>
    <property type="molecule type" value="Genomic_DNA"/>
</dbReference>
<sequence>MKKIVLILCCLLATQLSFSQREASKTLDFENTVDDLLVVPFNGITVISDGAKVYAYDPEQEKIIWEKPAPQRTGVDMAAEFLTTGGIDYTKFNVIESTPFVEKFFDGRLFVINSYDGQILFSAEGEAEYFQAEYLFDENAFLLRGVKGKELIIAKYNIPEQKFEWQTVVSETYAEWLQTVSKIAGMNKIGDLDKMDYTNDKVFSLIKKQFFVLDKQTGELLWKVDSGDIIDFKRSLDGAKVVTIESKGIISNKNEVMLYNAENGTQIWDKKLTTKYVVLFEDWQDKMLLAHQKGFNFYDYTTGEKVWKKDPKGKGIKSVVPIGTDFLYVYDDEMMLINKEGEKMWKKDVKICDDEEDPIYFLEKTKNGRVLYITATYANMVNYKTGEKIWRKNLKLNEKCKFL</sequence>
<dbReference type="SUPFAM" id="SSF50998">
    <property type="entry name" value="Quinoprotein alcohol dehydrogenase-like"/>
    <property type="match status" value="1"/>
</dbReference>
<keyword evidence="3" id="KW-1185">Reference proteome</keyword>
<feature type="signal peptide" evidence="1">
    <location>
        <begin position="1"/>
        <end position="19"/>
    </location>
</feature>
<dbReference type="HOGENOM" id="CLU_682921_0_0_10"/>
<accession>I3C4X9</accession>
<name>I3C4X9_9FLAO</name>
<dbReference type="PANTHER" id="PTHR34512">
    <property type="entry name" value="CELL SURFACE PROTEIN"/>
    <property type="match status" value="1"/>
</dbReference>
<protein>
    <recommendedName>
        <fullName evidence="4">PQQ enzyme repeat-containing protein</fullName>
    </recommendedName>
</protein>
<dbReference type="AlphaFoldDB" id="I3C4X9"/>
<dbReference type="InterPro" id="IPR015943">
    <property type="entry name" value="WD40/YVTN_repeat-like_dom_sf"/>
</dbReference>
<dbReference type="PANTHER" id="PTHR34512:SF30">
    <property type="entry name" value="OUTER MEMBRANE PROTEIN ASSEMBLY FACTOR BAMB"/>
    <property type="match status" value="1"/>
</dbReference>
<feature type="chain" id="PRO_5003668808" description="PQQ enzyme repeat-containing protein" evidence="1">
    <location>
        <begin position="20"/>
        <end position="403"/>
    </location>
</feature>
<proteinExistence type="predicted"/>
<organism evidence="2 3">
    <name type="scientific">Galbibacter orientalis DSM 19592</name>
    <dbReference type="NCBI Taxonomy" id="926559"/>
    <lineage>
        <taxon>Bacteria</taxon>
        <taxon>Pseudomonadati</taxon>
        <taxon>Bacteroidota</taxon>
        <taxon>Flavobacteriia</taxon>
        <taxon>Flavobacteriales</taxon>
        <taxon>Flavobacteriaceae</taxon>
        <taxon>Galbibacter</taxon>
    </lineage>
</organism>
<dbReference type="STRING" id="926559.JoomaDRAFT_1660"/>
<evidence type="ECO:0008006" key="4">
    <source>
        <dbReference type="Google" id="ProtNLM"/>
    </source>
</evidence>
<dbReference type="RefSeq" id="WP_008611927.1">
    <property type="nucleotide sequence ID" value="NZ_JH651379.1"/>
</dbReference>
<dbReference type="InterPro" id="IPR011047">
    <property type="entry name" value="Quinoprotein_ADH-like_sf"/>
</dbReference>
<keyword evidence="1" id="KW-0732">Signal</keyword>
<dbReference type="Proteomes" id="UP000004690">
    <property type="component" value="Unassembled WGS sequence"/>
</dbReference>
<evidence type="ECO:0000256" key="1">
    <source>
        <dbReference type="SAM" id="SignalP"/>
    </source>
</evidence>
<dbReference type="OrthoDB" id="725093at2"/>
<evidence type="ECO:0000313" key="3">
    <source>
        <dbReference type="Proteomes" id="UP000004690"/>
    </source>
</evidence>
<dbReference type="Gene3D" id="2.130.10.10">
    <property type="entry name" value="YVTN repeat-like/Quinoprotein amine dehydrogenase"/>
    <property type="match status" value="1"/>
</dbReference>
<reference evidence="2 3" key="1">
    <citation type="submission" date="2012-02" db="EMBL/GenBank/DDBJ databases">
        <title>Improved High-Quality Draft genome of Joostella marina DSM 19592.</title>
        <authorList>
            <consortium name="US DOE Joint Genome Institute (JGI-PGF)"/>
            <person name="Lucas S."/>
            <person name="Copeland A."/>
            <person name="Lapidus A."/>
            <person name="Bruce D."/>
            <person name="Goodwin L."/>
            <person name="Pitluck S."/>
            <person name="Peters L."/>
            <person name="Chertkov O."/>
            <person name="Ovchinnikova G."/>
            <person name="Kyrpides N."/>
            <person name="Mavromatis K."/>
            <person name="Detter J.C."/>
            <person name="Han C."/>
            <person name="Land M."/>
            <person name="Hauser L."/>
            <person name="Markowitz V."/>
            <person name="Cheng J.-F."/>
            <person name="Hugenholtz P."/>
            <person name="Woyke T."/>
            <person name="Wu D."/>
            <person name="Tindall B."/>
            <person name="Brambilla E."/>
            <person name="Klenk H.-P."/>
            <person name="Eisen J.A."/>
        </authorList>
    </citation>
    <scope>NUCLEOTIDE SEQUENCE [LARGE SCALE GENOMIC DNA]</scope>
    <source>
        <strain evidence="2 3">DSM 19592</strain>
    </source>
</reference>
<dbReference type="eggNOG" id="COG1520">
    <property type="taxonomic scope" value="Bacteria"/>
</dbReference>
<evidence type="ECO:0000313" key="2">
    <source>
        <dbReference type="EMBL" id="EIJ38672.1"/>
    </source>
</evidence>
<gene>
    <name evidence="2" type="ORF">JoomaDRAFT_1660</name>
</gene>